<organism evidence="2 3">
    <name type="scientific">Ascosphaera apis ARSEF 7405</name>
    <dbReference type="NCBI Taxonomy" id="392613"/>
    <lineage>
        <taxon>Eukaryota</taxon>
        <taxon>Fungi</taxon>
        <taxon>Dikarya</taxon>
        <taxon>Ascomycota</taxon>
        <taxon>Pezizomycotina</taxon>
        <taxon>Eurotiomycetes</taxon>
        <taxon>Eurotiomycetidae</taxon>
        <taxon>Onygenales</taxon>
        <taxon>Ascosphaeraceae</taxon>
        <taxon>Ascosphaera</taxon>
    </lineage>
</organism>
<feature type="compositionally biased region" description="Low complexity" evidence="1">
    <location>
        <begin position="224"/>
        <end position="234"/>
    </location>
</feature>
<dbReference type="EMBL" id="AZGZ01000011">
    <property type="protein sequence ID" value="KZZ92391.1"/>
    <property type="molecule type" value="Genomic_DNA"/>
</dbReference>
<evidence type="ECO:0000256" key="1">
    <source>
        <dbReference type="SAM" id="MobiDB-lite"/>
    </source>
</evidence>
<evidence type="ECO:0000313" key="3">
    <source>
        <dbReference type="Proteomes" id="UP000242877"/>
    </source>
</evidence>
<gene>
    <name evidence="2" type="ORF">AAP_03046</name>
</gene>
<sequence>MDNITNHPLYHPGEGPSIHVLSSEQRRYLAEQAASIERHYPKAQRQYVDYDPDEYGEHEGRRERRHAALSILSDQEALLEQALDNNETLAQTRYRLMHSILCVRYTERLAIRYTGSEHPLGYTLNTDKKNLRYTFVSHPMSIKYPSLEGQTQPSSPSSDSTSADSQRHSQTQPRRRTYQQKYPEINMVDDRFTDWWGYNDGIFSKSAAVRGGGARRESGGNNSGGVNVSHSSPRSTRRKSGGGGSSPGGSRTPTRTTPSRGTPTRTRR</sequence>
<dbReference type="AlphaFoldDB" id="A0A167ZAB4"/>
<keyword evidence="3" id="KW-1185">Reference proteome</keyword>
<dbReference type="OrthoDB" id="10592057at2759"/>
<evidence type="ECO:0000313" key="2">
    <source>
        <dbReference type="EMBL" id="KZZ92391.1"/>
    </source>
</evidence>
<feature type="compositionally biased region" description="Low complexity" evidence="1">
    <location>
        <begin position="150"/>
        <end position="164"/>
    </location>
</feature>
<dbReference type="VEuPathDB" id="FungiDB:AAP_03046"/>
<protein>
    <submittedName>
        <fullName evidence="2">Uncharacterized protein</fullName>
    </submittedName>
</protein>
<comment type="caution">
    <text evidence="2">The sequence shown here is derived from an EMBL/GenBank/DDBJ whole genome shotgun (WGS) entry which is preliminary data.</text>
</comment>
<reference evidence="2 3" key="1">
    <citation type="journal article" date="2016" name="Genome Biol. Evol.">
        <title>Divergent and convergent evolution of fungal pathogenicity.</title>
        <authorList>
            <person name="Shang Y."/>
            <person name="Xiao G."/>
            <person name="Zheng P."/>
            <person name="Cen K."/>
            <person name="Zhan S."/>
            <person name="Wang C."/>
        </authorList>
    </citation>
    <scope>NUCLEOTIDE SEQUENCE [LARGE SCALE GENOMIC DNA]</scope>
    <source>
        <strain evidence="2 3">ARSEF 7405</strain>
    </source>
</reference>
<proteinExistence type="predicted"/>
<feature type="region of interest" description="Disordered" evidence="1">
    <location>
        <begin position="144"/>
        <end position="183"/>
    </location>
</feature>
<name>A0A167ZAB4_9EURO</name>
<feature type="compositionally biased region" description="Low complexity" evidence="1">
    <location>
        <begin position="248"/>
        <end position="268"/>
    </location>
</feature>
<accession>A0A167ZAB4</accession>
<feature type="region of interest" description="Disordered" evidence="1">
    <location>
        <begin position="211"/>
        <end position="268"/>
    </location>
</feature>
<dbReference type="Proteomes" id="UP000242877">
    <property type="component" value="Unassembled WGS sequence"/>
</dbReference>